<dbReference type="GO" id="GO:0003677">
    <property type="term" value="F:DNA binding"/>
    <property type="evidence" value="ECO:0007669"/>
    <property type="project" value="UniProtKB-KW"/>
</dbReference>
<accession>A0A7X5QEX4</accession>
<dbReference type="AlphaFoldDB" id="A0A7X5QEX4"/>
<evidence type="ECO:0000256" key="1">
    <source>
        <dbReference type="ARBA" id="ARBA00010234"/>
    </source>
</evidence>
<sequence>MRDIQQVLERWGAWTADNREDVYWSPIAAGFKGLIPSKVKSRPQCCEDDAIVISSCMAKLNKNNSDIHDLLFDYYVFGKTFMQLAHDHKCSDGHIGKKLQKAEGVIDGMLMMLNIKLEMDKHIEREPANINYSVIFENKQQKTLRS</sequence>
<dbReference type="InterPro" id="IPR010534">
    <property type="entry name" value="Phage_933W_GpQ"/>
</dbReference>
<evidence type="ECO:0000256" key="3">
    <source>
        <dbReference type="ARBA" id="ARBA00023125"/>
    </source>
</evidence>
<proteinExistence type="inferred from homology"/>
<name>A0A7X5QEX4_9GAMM</name>
<evidence type="ECO:0000256" key="2">
    <source>
        <dbReference type="ARBA" id="ARBA00023015"/>
    </source>
</evidence>
<evidence type="ECO:0000313" key="5">
    <source>
        <dbReference type="EMBL" id="NHB92952.1"/>
    </source>
</evidence>
<evidence type="ECO:0000313" key="6">
    <source>
        <dbReference type="Proteomes" id="UP000591844"/>
    </source>
</evidence>
<dbReference type="RefSeq" id="WP_166306922.1">
    <property type="nucleotide sequence ID" value="NZ_CAWPIB010000011.1"/>
</dbReference>
<comment type="similarity">
    <text evidence="1">Belongs to the phage antitermination Q type 1 family.</text>
</comment>
<comment type="caution">
    <text evidence="5">The sequence shown here is derived from an EMBL/GenBank/DDBJ whole genome shotgun (WGS) entry which is preliminary data.</text>
</comment>
<dbReference type="GO" id="GO:0060567">
    <property type="term" value="P:negative regulation of termination of DNA-templated transcription"/>
    <property type="evidence" value="ECO:0007669"/>
    <property type="project" value="InterPro"/>
</dbReference>
<keyword evidence="6" id="KW-1185">Reference proteome</keyword>
<keyword evidence="2" id="KW-0805">Transcription regulation</keyword>
<dbReference type="Pfam" id="PF06530">
    <property type="entry name" value="Phage_antitermQ"/>
    <property type="match status" value="1"/>
</dbReference>
<gene>
    <name evidence="5" type="ORF">C5469_12685</name>
</gene>
<keyword evidence="3" id="KW-0238">DNA-binding</keyword>
<evidence type="ECO:0000256" key="4">
    <source>
        <dbReference type="ARBA" id="ARBA00023163"/>
    </source>
</evidence>
<reference evidence="5 6" key="1">
    <citation type="submission" date="2018-02" db="EMBL/GenBank/DDBJ databases">
        <authorList>
            <person name="Machado R.A."/>
        </authorList>
    </citation>
    <scope>NUCLEOTIDE SEQUENCE [LARGE SCALE GENOMIC DNA]</scope>
    <source>
        <strain evidence="5 6">DSM 19724</strain>
    </source>
</reference>
<organism evidence="5 6">
    <name type="scientific">Photorhabdus cinerea</name>
    <dbReference type="NCBI Taxonomy" id="471575"/>
    <lineage>
        <taxon>Bacteria</taxon>
        <taxon>Pseudomonadati</taxon>
        <taxon>Pseudomonadota</taxon>
        <taxon>Gammaproteobacteria</taxon>
        <taxon>Enterobacterales</taxon>
        <taxon>Morganellaceae</taxon>
        <taxon>Photorhabdus</taxon>
    </lineage>
</organism>
<dbReference type="EMBL" id="PUJW01000011">
    <property type="protein sequence ID" value="NHB92952.1"/>
    <property type="molecule type" value="Genomic_DNA"/>
</dbReference>
<protein>
    <submittedName>
        <fullName evidence="5">Antitermination protein</fullName>
    </submittedName>
</protein>
<keyword evidence="4" id="KW-0804">Transcription</keyword>
<dbReference type="Proteomes" id="UP000591844">
    <property type="component" value="Unassembled WGS sequence"/>
</dbReference>